<evidence type="ECO:0000256" key="7">
    <source>
        <dbReference type="ARBA" id="ARBA00047872"/>
    </source>
</evidence>
<dbReference type="Gene3D" id="1.20.120.1320">
    <property type="entry name" value="Aspartokinase, catalytic domain"/>
    <property type="match status" value="1"/>
</dbReference>
<keyword evidence="3 9" id="KW-0808">Transferase</keyword>
<evidence type="ECO:0000256" key="4">
    <source>
        <dbReference type="ARBA" id="ARBA00022741"/>
    </source>
</evidence>
<dbReference type="GO" id="GO:0005524">
    <property type="term" value="F:ATP binding"/>
    <property type="evidence" value="ECO:0007669"/>
    <property type="project" value="UniProtKB-KW"/>
</dbReference>
<dbReference type="NCBIfam" id="TIGR00656">
    <property type="entry name" value="asp_kin_monofn"/>
    <property type="match status" value="1"/>
</dbReference>
<dbReference type="InterPro" id="IPR018042">
    <property type="entry name" value="Aspartate_kinase_CS"/>
</dbReference>
<dbReference type="Proteomes" id="UP001157439">
    <property type="component" value="Unassembled WGS sequence"/>
</dbReference>
<dbReference type="SUPFAM" id="SSF55021">
    <property type="entry name" value="ACT-like"/>
    <property type="match status" value="2"/>
</dbReference>
<evidence type="ECO:0000256" key="2">
    <source>
        <dbReference type="ARBA" id="ARBA00010122"/>
    </source>
</evidence>
<dbReference type="PIRSF" id="PIRSF000726">
    <property type="entry name" value="Asp_kin"/>
    <property type="match status" value="1"/>
</dbReference>
<comment type="pathway">
    <text evidence="10">Amino-acid biosynthesis; L-methionine biosynthesis via de novo pathway; L-homoserine from L-aspartate: step 1/3.</text>
</comment>
<dbReference type="RefSeq" id="WP_095500470.1">
    <property type="nucleotide sequence ID" value="NZ_BSPO01000003.1"/>
</dbReference>
<dbReference type="PANTHER" id="PTHR21499">
    <property type="entry name" value="ASPARTATE KINASE"/>
    <property type="match status" value="1"/>
</dbReference>
<dbReference type="GO" id="GO:0009090">
    <property type="term" value="P:homoserine biosynthetic process"/>
    <property type="evidence" value="ECO:0007669"/>
    <property type="project" value="TreeGrafter"/>
</dbReference>
<evidence type="ECO:0000259" key="12">
    <source>
        <dbReference type="Pfam" id="PF22468"/>
    </source>
</evidence>
<evidence type="ECO:0000256" key="6">
    <source>
        <dbReference type="ARBA" id="ARBA00022840"/>
    </source>
</evidence>
<proteinExistence type="inferred from homology"/>
<protein>
    <recommendedName>
        <fullName evidence="9">Aspartokinase</fullName>
        <ecNumber evidence="9">2.7.2.4</ecNumber>
    </recommendedName>
</protein>
<dbReference type="NCBIfam" id="TIGR00657">
    <property type="entry name" value="asp_kinases"/>
    <property type="match status" value="1"/>
</dbReference>
<comment type="similarity">
    <text evidence="2 9">Belongs to the aspartokinase family.</text>
</comment>
<evidence type="ECO:0000256" key="5">
    <source>
        <dbReference type="ARBA" id="ARBA00022777"/>
    </source>
</evidence>
<comment type="caution">
    <text evidence="13">The sequence shown here is derived from an EMBL/GenBank/DDBJ whole genome shotgun (WGS) entry which is preliminary data.</text>
</comment>
<feature type="domain" description="Aspartokinase ACT" evidence="12">
    <location>
        <begin position="390"/>
        <end position="447"/>
    </location>
</feature>
<keyword evidence="4 8" id="KW-0547">Nucleotide-binding</keyword>
<feature type="binding site" evidence="8">
    <location>
        <begin position="257"/>
        <end position="258"/>
    </location>
    <ligand>
        <name>ATP</name>
        <dbReference type="ChEBI" id="CHEBI:30616"/>
    </ligand>
</feature>
<dbReference type="FunFam" id="3.30.70.260:FF:000017">
    <property type="entry name" value="Aspartokinase"/>
    <property type="match status" value="1"/>
</dbReference>
<evidence type="ECO:0000256" key="3">
    <source>
        <dbReference type="ARBA" id="ARBA00022679"/>
    </source>
</evidence>
<dbReference type="AlphaFoldDB" id="A0AA37TVE6"/>
<dbReference type="SUPFAM" id="SSF53633">
    <property type="entry name" value="Carbamate kinase-like"/>
    <property type="match status" value="1"/>
</dbReference>
<dbReference type="GO" id="GO:0005829">
    <property type="term" value="C:cytosol"/>
    <property type="evidence" value="ECO:0007669"/>
    <property type="project" value="TreeGrafter"/>
</dbReference>
<evidence type="ECO:0000256" key="9">
    <source>
        <dbReference type="RuleBase" id="RU003448"/>
    </source>
</evidence>
<organism evidence="13 14">
    <name type="scientific">Paraferrimonas haliotis</name>
    <dbReference type="NCBI Taxonomy" id="2013866"/>
    <lineage>
        <taxon>Bacteria</taxon>
        <taxon>Pseudomonadati</taxon>
        <taxon>Pseudomonadota</taxon>
        <taxon>Gammaproteobacteria</taxon>
        <taxon>Alteromonadales</taxon>
        <taxon>Ferrimonadaceae</taxon>
        <taxon>Paraferrimonas</taxon>
    </lineage>
</organism>
<comment type="pathway">
    <text evidence="1 10">Amino-acid biosynthesis; L-lysine biosynthesis via DAP pathway; (S)-tetrahydrodipicolinate from L-aspartate: step 1/4.</text>
</comment>
<reference evidence="13 14" key="1">
    <citation type="journal article" date="2014" name="Int. J. Syst. Evol. Microbiol.">
        <title>Complete genome sequence of Corynebacterium casei LMG S-19264T (=DSM 44701T), isolated from a smear-ripened cheese.</title>
        <authorList>
            <consortium name="US DOE Joint Genome Institute (JGI-PGF)"/>
            <person name="Walter F."/>
            <person name="Albersmeier A."/>
            <person name="Kalinowski J."/>
            <person name="Ruckert C."/>
        </authorList>
    </citation>
    <scope>NUCLEOTIDE SEQUENCE [LARGE SCALE GENOMIC DNA]</scope>
    <source>
        <strain evidence="13 14">NBRC 112785</strain>
    </source>
</reference>
<dbReference type="PROSITE" id="PS00324">
    <property type="entry name" value="ASPARTOKINASE"/>
    <property type="match status" value="1"/>
</dbReference>
<feature type="binding site" evidence="8">
    <location>
        <position position="232"/>
    </location>
    <ligand>
        <name>ATP</name>
        <dbReference type="ChEBI" id="CHEBI:30616"/>
    </ligand>
</feature>
<keyword evidence="6 8" id="KW-0067">ATP-binding</keyword>
<dbReference type="InterPro" id="IPR045865">
    <property type="entry name" value="ACT-like_dom_sf"/>
</dbReference>
<dbReference type="InterPro" id="IPR005260">
    <property type="entry name" value="Asp_kin_monofn"/>
</dbReference>
<dbReference type="InterPro" id="IPR042199">
    <property type="entry name" value="AsparK_Bifunc_asparK/hSer_DH"/>
</dbReference>
<dbReference type="InterPro" id="IPR001048">
    <property type="entry name" value="Asp/Glu/Uridylate_kinase"/>
</dbReference>
<evidence type="ECO:0000313" key="14">
    <source>
        <dbReference type="Proteomes" id="UP001157439"/>
    </source>
</evidence>
<feature type="domain" description="Aspartate/glutamate/uridylate kinase" evidence="11">
    <location>
        <begin position="4"/>
        <end position="277"/>
    </location>
</feature>
<dbReference type="PANTHER" id="PTHR21499:SF59">
    <property type="entry name" value="ASPARTOKINASE"/>
    <property type="match status" value="1"/>
</dbReference>
<keyword evidence="5 9" id="KW-0418">Kinase</keyword>
<evidence type="ECO:0000313" key="13">
    <source>
        <dbReference type="EMBL" id="GLS83589.1"/>
    </source>
</evidence>
<dbReference type="Gene3D" id="3.40.1160.10">
    <property type="entry name" value="Acetylglutamate kinase-like"/>
    <property type="match status" value="1"/>
</dbReference>
<dbReference type="EMBL" id="BSPO01000003">
    <property type="protein sequence ID" value="GLS83589.1"/>
    <property type="molecule type" value="Genomic_DNA"/>
</dbReference>
<dbReference type="EC" id="2.7.2.4" evidence="9"/>
<dbReference type="GO" id="GO:0009089">
    <property type="term" value="P:lysine biosynthetic process via diaminopimelate"/>
    <property type="evidence" value="ECO:0007669"/>
    <property type="project" value="InterPro"/>
</dbReference>
<dbReference type="InterPro" id="IPR036393">
    <property type="entry name" value="AceGlu_kinase-like_sf"/>
</dbReference>
<evidence type="ECO:0000259" key="11">
    <source>
        <dbReference type="Pfam" id="PF00696"/>
    </source>
</evidence>
<feature type="binding site" evidence="8">
    <location>
        <position position="227"/>
    </location>
    <ligand>
        <name>ATP</name>
        <dbReference type="ChEBI" id="CHEBI:30616"/>
    </ligand>
</feature>
<sequence>MNVSVAKFGGTSVANFEAMQRCADIVLADNSIRVVVVSASSGVTNLLVELANGQQSSAQRLDALQAINTIQQQILTALGTPESVAASLSQNLELMQQLADAIALRPSIETSERILSLGEACSSLLFAEVLRQKGATAQQFDAKSVMRTDSLFGRANIQLEQVKQLVEAKMQPLLSDSIVVTQGFVGADEHGNTTTLGRGGSDYSAAIFAEALKADNLQIWTDVAGIYTTDPRMAANARVIREITFNEAAEMATFGAKVLHPATIVPAVRQGIDVFVGSSRDPSAGGTWIRDRAQADPTYRALAVRKNQTLLTCHSLNMLHAQGFLAELFAVLAKHHISVDLITTSEVSVALTLDTTGSSSAGDNLVQPQLLADLEPLCDVTVEQDLALIGIIGNRIASTAGVCAKVFGLIKDQNVRLICQGASPHNVCFLVEQQQLETVVQSLHHALFE</sequence>
<comment type="catalytic activity">
    <reaction evidence="7 9">
        <text>L-aspartate + ATP = 4-phospho-L-aspartate + ADP</text>
        <dbReference type="Rhea" id="RHEA:23776"/>
        <dbReference type="ChEBI" id="CHEBI:29991"/>
        <dbReference type="ChEBI" id="CHEBI:30616"/>
        <dbReference type="ChEBI" id="CHEBI:57535"/>
        <dbReference type="ChEBI" id="CHEBI:456216"/>
        <dbReference type="EC" id="2.7.2.4"/>
    </reaction>
</comment>
<keyword evidence="10" id="KW-0028">Amino-acid biosynthesis</keyword>
<dbReference type="Gene3D" id="3.30.70.260">
    <property type="match status" value="2"/>
</dbReference>
<evidence type="ECO:0000256" key="8">
    <source>
        <dbReference type="PIRSR" id="PIRSR000726-1"/>
    </source>
</evidence>
<dbReference type="GO" id="GO:0004072">
    <property type="term" value="F:aspartate kinase activity"/>
    <property type="evidence" value="ECO:0007669"/>
    <property type="project" value="UniProtKB-EC"/>
</dbReference>
<feature type="binding site" evidence="8">
    <location>
        <position position="44"/>
    </location>
    <ligand>
        <name>substrate</name>
    </ligand>
</feature>
<feature type="binding site" evidence="8">
    <location>
        <begin position="7"/>
        <end position="10"/>
    </location>
    <ligand>
        <name>ATP</name>
        <dbReference type="ChEBI" id="CHEBI:30616"/>
    </ligand>
</feature>
<dbReference type="NCBIfam" id="NF006570">
    <property type="entry name" value="PRK09084.1"/>
    <property type="match status" value="1"/>
</dbReference>
<comment type="pathway">
    <text evidence="10">Amino-acid biosynthesis; L-threonine biosynthesis; L-threonine from L-aspartate: step 1/5.</text>
</comment>
<keyword evidence="14" id="KW-1185">Reference proteome</keyword>
<evidence type="ECO:0000256" key="1">
    <source>
        <dbReference type="ARBA" id="ARBA00004766"/>
    </source>
</evidence>
<accession>A0AA37TVE6</accession>
<dbReference type="InterPro" id="IPR001341">
    <property type="entry name" value="Asp_kinase"/>
</dbReference>
<name>A0AA37TVE6_9GAMM</name>
<dbReference type="InterPro" id="IPR054352">
    <property type="entry name" value="ACT_Aspartokinase"/>
</dbReference>
<dbReference type="Pfam" id="PF22468">
    <property type="entry name" value="ACT_9"/>
    <property type="match status" value="1"/>
</dbReference>
<feature type="binding site" evidence="8">
    <location>
        <position position="119"/>
    </location>
    <ligand>
        <name>substrate</name>
    </ligand>
</feature>
<evidence type="ECO:0000256" key="10">
    <source>
        <dbReference type="RuleBase" id="RU004249"/>
    </source>
</evidence>
<gene>
    <name evidence="13" type="primary">lysC</name>
    <name evidence="13" type="ORF">GCM10007894_15660</name>
</gene>
<feature type="binding site" evidence="8">
    <location>
        <begin position="221"/>
        <end position="222"/>
    </location>
    <ligand>
        <name>ATP</name>
        <dbReference type="ChEBI" id="CHEBI:30616"/>
    </ligand>
</feature>
<dbReference type="Pfam" id="PF00696">
    <property type="entry name" value="AA_kinase"/>
    <property type="match status" value="1"/>
</dbReference>